<evidence type="ECO:0000256" key="7">
    <source>
        <dbReference type="ARBA" id="ARBA00022989"/>
    </source>
</evidence>
<dbReference type="Proteomes" id="UP001153076">
    <property type="component" value="Unassembled WGS sequence"/>
</dbReference>
<name>A0A9Q1KY48_9CARY</name>
<dbReference type="CDD" id="cd04216">
    <property type="entry name" value="Phytocyanin"/>
    <property type="match status" value="1"/>
</dbReference>
<dbReference type="OrthoDB" id="1921208at2759"/>
<accession>A0A9Q1KY48</accession>
<protein>
    <recommendedName>
        <fullName evidence="12">Phytocyanin domain-containing protein</fullName>
    </recommendedName>
</protein>
<keyword evidence="14" id="KW-1185">Reference proteome</keyword>
<dbReference type="GO" id="GO:0005886">
    <property type="term" value="C:plasma membrane"/>
    <property type="evidence" value="ECO:0007669"/>
    <property type="project" value="TreeGrafter"/>
</dbReference>
<keyword evidence="4" id="KW-0479">Metal-binding</keyword>
<keyword evidence="11" id="KW-0325">Glycoprotein</keyword>
<keyword evidence="7" id="KW-1133">Transmembrane helix</keyword>
<dbReference type="GO" id="GO:0046872">
    <property type="term" value="F:metal ion binding"/>
    <property type="evidence" value="ECO:0007669"/>
    <property type="project" value="UniProtKB-KW"/>
</dbReference>
<keyword evidence="2" id="KW-0813">Transport</keyword>
<gene>
    <name evidence="13" type="ORF">Cgig2_014729</name>
</gene>
<dbReference type="AlphaFoldDB" id="A0A9Q1KY48"/>
<comment type="subcellular location">
    <subcellularLocation>
        <location evidence="1">Membrane</location>
        <topology evidence="1">Single-pass type I membrane protein</topology>
    </subcellularLocation>
</comment>
<keyword evidence="8" id="KW-0186">Copper</keyword>
<dbReference type="Gene3D" id="2.60.40.420">
    <property type="entry name" value="Cupredoxins - blue copper proteins"/>
    <property type="match status" value="1"/>
</dbReference>
<organism evidence="13 14">
    <name type="scientific">Carnegiea gigantea</name>
    <dbReference type="NCBI Taxonomy" id="171969"/>
    <lineage>
        <taxon>Eukaryota</taxon>
        <taxon>Viridiplantae</taxon>
        <taxon>Streptophyta</taxon>
        <taxon>Embryophyta</taxon>
        <taxon>Tracheophyta</taxon>
        <taxon>Spermatophyta</taxon>
        <taxon>Magnoliopsida</taxon>
        <taxon>eudicotyledons</taxon>
        <taxon>Gunneridae</taxon>
        <taxon>Pentapetalae</taxon>
        <taxon>Caryophyllales</taxon>
        <taxon>Cactineae</taxon>
        <taxon>Cactaceae</taxon>
        <taxon>Cactoideae</taxon>
        <taxon>Echinocereeae</taxon>
        <taxon>Carnegiea</taxon>
    </lineage>
</organism>
<evidence type="ECO:0000259" key="12">
    <source>
        <dbReference type="PROSITE" id="PS51485"/>
    </source>
</evidence>
<evidence type="ECO:0000256" key="11">
    <source>
        <dbReference type="ARBA" id="ARBA00023180"/>
    </source>
</evidence>
<evidence type="ECO:0000256" key="2">
    <source>
        <dbReference type="ARBA" id="ARBA00022448"/>
    </source>
</evidence>
<evidence type="ECO:0000313" key="13">
    <source>
        <dbReference type="EMBL" id="KAJ8452966.1"/>
    </source>
</evidence>
<dbReference type="PANTHER" id="PTHR33021">
    <property type="entry name" value="BLUE COPPER PROTEIN"/>
    <property type="match status" value="1"/>
</dbReference>
<evidence type="ECO:0000256" key="10">
    <source>
        <dbReference type="ARBA" id="ARBA00023157"/>
    </source>
</evidence>
<evidence type="ECO:0000256" key="8">
    <source>
        <dbReference type="ARBA" id="ARBA00023008"/>
    </source>
</evidence>
<dbReference type="GO" id="GO:0009610">
    <property type="term" value="P:response to symbiotic fungus"/>
    <property type="evidence" value="ECO:0007669"/>
    <property type="project" value="UniProtKB-ARBA"/>
</dbReference>
<keyword evidence="3" id="KW-0812">Transmembrane</keyword>
<dbReference type="FunFam" id="2.60.40.420:FF:000067">
    <property type="entry name" value="Cupredoxin superfamily protein"/>
    <property type="match status" value="1"/>
</dbReference>
<sequence>MYQSKSYCRNVLLKFIVCYGLIILCCHSKLANSEAVTVGGDNRWSDGFDFISWAQSFNFTVGDVLVFSYTKGTHNVYDVSKAAYQSCDTSNGVNAKYDSGSDRVELTEARQYWFICTVNSHCKLGMKFGINVADTGASATSNTTSTTASFNPDQGNSASATHTTSSGFYGLLVLAAWNLLQS</sequence>
<dbReference type="PANTHER" id="PTHR33021:SF179">
    <property type="entry name" value="OS09G0541100 PROTEIN"/>
    <property type="match status" value="1"/>
</dbReference>
<feature type="domain" description="Phytocyanin" evidence="12">
    <location>
        <begin position="34"/>
        <end position="134"/>
    </location>
</feature>
<dbReference type="EMBL" id="JAKOGI010000002">
    <property type="protein sequence ID" value="KAJ8452966.1"/>
    <property type="molecule type" value="Genomic_DNA"/>
</dbReference>
<dbReference type="InterPro" id="IPR003245">
    <property type="entry name" value="Phytocyanin_dom"/>
</dbReference>
<evidence type="ECO:0000313" key="14">
    <source>
        <dbReference type="Proteomes" id="UP001153076"/>
    </source>
</evidence>
<evidence type="ECO:0000256" key="3">
    <source>
        <dbReference type="ARBA" id="ARBA00022692"/>
    </source>
</evidence>
<dbReference type="SUPFAM" id="SSF49503">
    <property type="entry name" value="Cupredoxins"/>
    <property type="match status" value="1"/>
</dbReference>
<dbReference type="InterPro" id="IPR039391">
    <property type="entry name" value="Phytocyanin-like"/>
</dbReference>
<dbReference type="InterPro" id="IPR008972">
    <property type="entry name" value="Cupredoxin"/>
</dbReference>
<evidence type="ECO:0000256" key="5">
    <source>
        <dbReference type="ARBA" id="ARBA00022729"/>
    </source>
</evidence>
<evidence type="ECO:0000256" key="4">
    <source>
        <dbReference type="ARBA" id="ARBA00022723"/>
    </source>
</evidence>
<keyword evidence="9" id="KW-0472">Membrane</keyword>
<evidence type="ECO:0000256" key="1">
    <source>
        <dbReference type="ARBA" id="ARBA00004479"/>
    </source>
</evidence>
<comment type="caution">
    <text evidence="13">The sequence shown here is derived from an EMBL/GenBank/DDBJ whole genome shotgun (WGS) entry which is preliminary data.</text>
</comment>
<dbReference type="Pfam" id="PF02298">
    <property type="entry name" value="Cu_bind_like"/>
    <property type="match status" value="1"/>
</dbReference>
<keyword evidence="10" id="KW-1015">Disulfide bond</keyword>
<dbReference type="GO" id="GO:0009055">
    <property type="term" value="F:electron transfer activity"/>
    <property type="evidence" value="ECO:0007669"/>
    <property type="project" value="InterPro"/>
</dbReference>
<proteinExistence type="predicted"/>
<evidence type="ECO:0000256" key="6">
    <source>
        <dbReference type="ARBA" id="ARBA00022982"/>
    </source>
</evidence>
<evidence type="ECO:0000256" key="9">
    <source>
        <dbReference type="ARBA" id="ARBA00023136"/>
    </source>
</evidence>
<keyword evidence="5" id="KW-0732">Signal</keyword>
<dbReference type="PROSITE" id="PS51485">
    <property type="entry name" value="PHYTOCYANIN"/>
    <property type="match status" value="1"/>
</dbReference>
<keyword evidence="6" id="KW-0249">Electron transport</keyword>
<reference evidence="13" key="1">
    <citation type="submission" date="2022-04" db="EMBL/GenBank/DDBJ databases">
        <title>Carnegiea gigantea Genome sequencing and assembly v2.</title>
        <authorList>
            <person name="Copetti D."/>
            <person name="Sanderson M.J."/>
            <person name="Burquez A."/>
            <person name="Wojciechowski M.F."/>
        </authorList>
    </citation>
    <scope>NUCLEOTIDE SEQUENCE</scope>
    <source>
        <strain evidence="13">SGP5-SGP5p</strain>
        <tissue evidence="13">Aerial part</tissue>
    </source>
</reference>